<dbReference type="OrthoDB" id="7186128at2"/>
<accession>A0A420ETJ6</accession>
<dbReference type="Pfam" id="PF00440">
    <property type="entry name" value="TetR_N"/>
    <property type="match status" value="1"/>
</dbReference>
<evidence type="ECO:0000313" key="7">
    <source>
        <dbReference type="Proteomes" id="UP001432190"/>
    </source>
</evidence>
<evidence type="ECO:0000313" key="5">
    <source>
        <dbReference type="EMBL" id="WUP52116.1"/>
    </source>
</evidence>
<dbReference type="GO" id="GO:0000976">
    <property type="term" value="F:transcription cis-regulatory region binding"/>
    <property type="evidence" value="ECO:0007669"/>
    <property type="project" value="TreeGrafter"/>
</dbReference>
<sequence length="215" mass="23583">MGAKQRAVPDRTTRQRQAIMTAAADVFMRNGYVGATTDEIAALAAVSKQTVYKMYGDKQKLFAEVILETTLGTVERLASTVSLLERSNDARAALRMVAEGWLRGLLAADVLRLRRLVIAEADRFPEVGRAWFERGFDRALVILGDSLQEMAGRGLLRSLDDPRRAAYQFAGLVMYQPMNQAMFAGSDGLPSARELKRIAHSAVEVFLAAYGPATA</sequence>
<dbReference type="InterPro" id="IPR001647">
    <property type="entry name" value="HTH_TetR"/>
</dbReference>
<dbReference type="EMBL" id="RAQQ01000028">
    <property type="protein sequence ID" value="RKF24034.1"/>
    <property type="molecule type" value="Genomic_DNA"/>
</dbReference>
<feature type="DNA-binding region" description="H-T-H motif" evidence="2">
    <location>
        <begin position="36"/>
        <end position="55"/>
    </location>
</feature>
<name>A0A420ETJ6_9ACTN</name>
<dbReference type="EMBL" id="CP108084">
    <property type="protein sequence ID" value="WUP52116.1"/>
    <property type="molecule type" value="Genomic_DNA"/>
</dbReference>
<keyword evidence="7" id="KW-1185">Reference proteome</keyword>
<dbReference type="PANTHER" id="PTHR30055:SF146">
    <property type="entry name" value="HTH-TYPE TRANSCRIPTIONAL DUAL REGULATOR CECR"/>
    <property type="match status" value="1"/>
</dbReference>
<dbReference type="Gene3D" id="1.10.357.10">
    <property type="entry name" value="Tetracycline Repressor, domain 2"/>
    <property type="match status" value="1"/>
</dbReference>
<dbReference type="Proteomes" id="UP001432190">
    <property type="component" value="Chromosome"/>
</dbReference>
<dbReference type="InterPro" id="IPR050109">
    <property type="entry name" value="HTH-type_TetR-like_transc_reg"/>
</dbReference>
<evidence type="ECO:0000313" key="6">
    <source>
        <dbReference type="Proteomes" id="UP000285744"/>
    </source>
</evidence>
<evidence type="ECO:0000256" key="2">
    <source>
        <dbReference type="PROSITE-ProRule" id="PRU00335"/>
    </source>
</evidence>
<gene>
    <name evidence="4" type="ORF">D7I43_28275</name>
    <name evidence="5" type="ORF">OG994_11595</name>
</gene>
<dbReference type="SUPFAM" id="SSF46689">
    <property type="entry name" value="Homeodomain-like"/>
    <property type="match status" value="1"/>
</dbReference>
<dbReference type="GO" id="GO:0003700">
    <property type="term" value="F:DNA-binding transcription factor activity"/>
    <property type="evidence" value="ECO:0007669"/>
    <property type="project" value="TreeGrafter"/>
</dbReference>
<dbReference type="InterPro" id="IPR036271">
    <property type="entry name" value="Tet_transcr_reg_TetR-rel_C_sf"/>
</dbReference>
<proteinExistence type="predicted"/>
<dbReference type="PRINTS" id="PR00455">
    <property type="entry name" value="HTHTETR"/>
</dbReference>
<organism evidence="4 6">
    <name type="scientific">Micromonospora globbae</name>
    <dbReference type="NCBI Taxonomy" id="1894969"/>
    <lineage>
        <taxon>Bacteria</taxon>
        <taxon>Bacillati</taxon>
        <taxon>Actinomycetota</taxon>
        <taxon>Actinomycetes</taxon>
        <taxon>Micromonosporales</taxon>
        <taxon>Micromonosporaceae</taxon>
        <taxon>Micromonospora</taxon>
    </lineage>
</organism>
<dbReference type="SUPFAM" id="SSF48498">
    <property type="entry name" value="Tetracyclin repressor-like, C-terminal domain"/>
    <property type="match status" value="1"/>
</dbReference>
<evidence type="ECO:0000259" key="3">
    <source>
        <dbReference type="PROSITE" id="PS50977"/>
    </source>
</evidence>
<keyword evidence="1 2" id="KW-0238">DNA-binding</keyword>
<reference evidence="5" key="2">
    <citation type="submission" date="2022-10" db="EMBL/GenBank/DDBJ databases">
        <title>The complete genomes of actinobacterial strains from the NBC collection.</title>
        <authorList>
            <person name="Joergensen T.S."/>
            <person name="Alvarez Arevalo M."/>
            <person name="Sterndorff E.B."/>
            <person name="Faurdal D."/>
            <person name="Vuksanovic O."/>
            <person name="Mourched A.-S."/>
            <person name="Charusanti P."/>
            <person name="Shaw S."/>
            <person name="Blin K."/>
            <person name="Weber T."/>
        </authorList>
    </citation>
    <scope>NUCLEOTIDE SEQUENCE</scope>
    <source>
        <strain evidence="5">NBC_00256</strain>
    </source>
</reference>
<dbReference type="InterPro" id="IPR009057">
    <property type="entry name" value="Homeodomain-like_sf"/>
</dbReference>
<reference evidence="4 6" key="1">
    <citation type="journal article" date="2018" name="Int. J. Syst. Evol. Microbiol.">
        <title>Micromonospora globbae sp. nov., an endophytic actinomycete isolated from roots of Globba winitii C. H. Wright.</title>
        <authorList>
            <person name="Kuncharoen N."/>
            <person name="Pittayakhajonwut P."/>
            <person name="Tanasupawat S."/>
        </authorList>
    </citation>
    <scope>NUCLEOTIDE SEQUENCE [LARGE SCALE GENOMIC DNA]</scope>
    <source>
        <strain evidence="4 6">WPS1-2</strain>
    </source>
</reference>
<feature type="domain" description="HTH tetR-type" evidence="3">
    <location>
        <begin position="13"/>
        <end position="73"/>
    </location>
</feature>
<dbReference type="Pfam" id="PF14246">
    <property type="entry name" value="TetR_C_7"/>
    <property type="match status" value="1"/>
</dbReference>
<dbReference type="RefSeq" id="WP_120331634.1">
    <property type="nucleotide sequence ID" value="NZ_CP108084.1"/>
</dbReference>
<protein>
    <submittedName>
        <fullName evidence="4">TetR/AcrR family transcriptional regulator</fullName>
    </submittedName>
</protein>
<dbReference type="PROSITE" id="PS50977">
    <property type="entry name" value="HTH_TETR_2"/>
    <property type="match status" value="1"/>
</dbReference>
<dbReference type="InterPro" id="IPR039536">
    <property type="entry name" value="TetR_C_Proteobacteria"/>
</dbReference>
<dbReference type="Proteomes" id="UP000285744">
    <property type="component" value="Unassembled WGS sequence"/>
</dbReference>
<dbReference type="PANTHER" id="PTHR30055">
    <property type="entry name" value="HTH-TYPE TRANSCRIPTIONAL REGULATOR RUTR"/>
    <property type="match status" value="1"/>
</dbReference>
<evidence type="ECO:0000313" key="4">
    <source>
        <dbReference type="EMBL" id="RKF24034.1"/>
    </source>
</evidence>
<dbReference type="AlphaFoldDB" id="A0A420ETJ6"/>
<evidence type="ECO:0000256" key="1">
    <source>
        <dbReference type="ARBA" id="ARBA00023125"/>
    </source>
</evidence>